<dbReference type="PANTHER" id="PTHR45698:SF1">
    <property type="entry name" value="TRACE AMINE-ASSOCIATED RECEPTOR 13C-LIKE"/>
    <property type="match status" value="1"/>
</dbReference>
<feature type="transmembrane region" description="Helical" evidence="5">
    <location>
        <begin position="219"/>
        <end position="243"/>
    </location>
</feature>
<dbReference type="InterPro" id="IPR000276">
    <property type="entry name" value="GPCR_Rhodpsn"/>
</dbReference>
<evidence type="ECO:0000259" key="6">
    <source>
        <dbReference type="PROSITE" id="PS50262"/>
    </source>
</evidence>
<proteinExistence type="predicted"/>
<feature type="transmembrane region" description="Helical" evidence="5">
    <location>
        <begin position="34"/>
        <end position="57"/>
    </location>
</feature>
<feature type="transmembrane region" description="Helical" evidence="5">
    <location>
        <begin position="434"/>
        <end position="456"/>
    </location>
</feature>
<feature type="transmembrane region" description="Helical" evidence="5">
    <location>
        <begin position="6"/>
        <end position="22"/>
    </location>
</feature>
<sequence>MTNCILSIFGIFGNTLTIMVFVRDKKLLKKSHNVFILSLAIADVLTSILVLTSRGFGLGDLYPRPTNTVLGEIFCRFFWSRVFIFQLVFFSVYITLLLAIERWVAVVKPSKYQMAFKGKRLTGYIVFCWIWSFILNWTGIADANFEPNNSPSNDVCVFRFVLSGSFSRKFQLVFNIFFKMFLPCLSMIGLYVHMIVTTNNSPVASAESKAKLRGKMTKMVGIMACNLLITFSPNQFFYTLAVVGKAQLDTPLHHFTAFLLFTTIYVNPLIYGISNANYRQRYKKLLFPTCFKRFSEDANIPLRASTRGVFSRLASNLTGGSLNSKNRKYQVFLKKQVKKYFPYGLCKTRSGLTTSQITNCTLSIFGIFGNTLTILVFAREKKLLRKSHNVFILCLAIADVLTSILLLSSPVMGLGDFIPRPTNRVLGEIFCRVFWSRVFIFQLVFFSVYITLLLTIERWVAVLKPSKYHMAFKGKRLAGYIVICWIWSFILNGTGLLDANYEPNSSSSDICVFRFISSGSFFRTSKSVFIMFFKMFFPSLSMIGLYVHMIVATNNSPVASAASKAKLRGKMTRMVGIMTFILLVCFSPNQFFYTFVVAGKEQVDSLLHHLTAFLLFTTICVNPFIYGISNSNYRQRYKKLLFSVCFKRFSEDVNAALTPARVEPARSEPPAINVETNATQAEKLTVRDRTFAVLRMERRKMEEVVSITNCILSIFGILGNTLTIQVFVCDKNLLKKSYNVFILCLAVSDVLTHKPRI</sequence>
<feature type="transmembrane region" description="Helical" evidence="5">
    <location>
        <begin position="255"/>
        <end position="274"/>
    </location>
</feature>
<evidence type="ECO:0000313" key="8">
    <source>
        <dbReference type="Proteomes" id="UP001159427"/>
    </source>
</evidence>
<keyword evidence="2 5" id="KW-0812">Transmembrane</keyword>
<evidence type="ECO:0000256" key="2">
    <source>
        <dbReference type="ARBA" id="ARBA00022692"/>
    </source>
</evidence>
<feature type="transmembrane region" description="Helical" evidence="5">
    <location>
        <begin position="77"/>
        <end position="100"/>
    </location>
</feature>
<feature type="transmembrane region" description="Helical" evidence="5">
    <location>
        <begin position="704"/>
        <end position="728"/>
    </location>
</feature>
<feature type="transmembrane region" description="Helical" evidence="5">
    <location>
        <begin position="390"/>
        <end position="414"/>
    </location>
</feature>
<keyword evidence="3 5" id="KW-1133">Transmembrane helix</keyword>
<reference evidence="7 8" key="1">
    <citation type="submission" date="2022-05" db="EMBL/GenBank/DDBJ databases">
        <authorList>
            <consortium name="Genoscope - CEA"/>
            <person name="William W."/>
        </authorList>
    </citation>
    <scope>NUCLEOTIDE SEQUENCE [LARGE SCALE GENOMIC DNA]</scope>
</reference>
<feature type="transmembrane region" description="Helical" evidence="5">
    <location>
        <begin position="528"/>
        <end position="553"/>
    </location>
</feature>
<dbReference type="InterPro" id="IPR017452">
    <property type="entry name" value="GPCR_Rhodpsn_7TM"/>
</dbReference>
<protein>
    <recommendedName>
        <fullName evidence="6">G-protein coupled receptors family 1 profile domain-containing protein</fullName>
    </recommendedName>
</protein>
<dbReference type="PROSITE" id="PS50262">
    <property type="entry name" value="G_PROTEIN_RECEP_F1_2"/>
    <property type="match status" value="3"/>
</dbReference>
<feature type="domain" description="G-protein coupled receptors family 1 profile" evidence="6">
    <location>
        <begin position="13"/>
        <end position="271"/>
    </location>
</feature>
<dbReference type="PANTHER" id="PTHR45698">
    <property type="entry name" value="TRACE AMINE-ASSOCIATED RECEPTOR 19N-RELATED"/>
    <property type="match status" value="1"/>
</dbReference>
<dbReference type="Pfam" id="PF00001">
    <property type="entry name" value="7tm_1"/>
    <property type="match status" value="2"/>
</dbReference>
<dbReference type="SUPFAM" id="SSF81321">
    <property type="entry name" value="Family A G protein-coupled receptor-like"/>
    <property type="match status" value="3"/>
</dbReference>
<dbReference type="SMART" id="SM01381">
    <property type="entry name" value="7TM_GPCR_Srsx"/>
    <property type="match status" value="1"/>
</dbReference>
<dbReference type="Gene3D" id="1.20.1070.10">
    <property type="entry name" value="Rhodopsin 7-helix transmembrane proteins"/>
    <property type="match status" value="3"/>
</dbReference>
<keyword evidence="4 5" id="KW-0472">Membrane</keyword>
<feature type="domain" description="G-protein coupled receptors family 1 profile" evidence="6">
    <location>
        <begin position="719"/>
        <end position="757"/>
    </location>
</feature>
<dbReference type="PRINTS" id="PR00237">
    <property type="entry name" value="GPCRRHODOPSN"/>
</dbReference>
<keyword evidence="8" id="KW-1185">Reference proteome</keyword>
<name>A0ABN8SIA5_9CNID</name>
<feature type="transmembrane region" description="Helical" evidence="5">
    <location>
        <begin position="574"/>
        <end position="598"/>
    </location>
</feature>
<dbReference type="CDD" id="cd00637">
    <property type="entry name" value="7tm_classA_rhodopsin-like"/>
    <property type="match status" value="2"/>
</dbReference>
<evidence type="ECO:0000256" key="4">
    <source>
        <dbReference type="ARBA" id="ARBA00023136"/>
    </source>
</evidence>
<feature type="transmembrane region" description="Helical" evidence="5">
    <location>
        <begin position="176"/>
        <end position="198"/>
    </location>
</feature>
<feature type="transmembrane region" description="Helical" evidence="5">
    <location>
        <begin position="477"/>
        <end position="497"/>
    </location>
</feature>
<gene>
    <name evidence="7" type="ORF">PEVE_00021418</name>
</gene>
<evidence type="ECO:0000256" key="5">
    <source>
        <dbReference type="SAM" id="Phobius"/>
    </source>
</evidence>
<dbReference type="EMBL" id="CALNXI010002869">
    <property type="protein sequence ID" value="CAH3191206.1"/>
    <property type="molecule type" value="Genomic_DNA"/>
</dbReference>
<organism evidence="7 8">
    <name type="scientific">Porites evermanni</name>
    <dbReference type="NCBI Taxonomy" id="104178"/>
    <lineage>
        <taxon>Eukaryota</taxon>
        <taxon>Metazoa</taxon>
        <taxon>Cnidaria</taxon>
        <taxon>Anthozoa</taxon>
        <taxon>Hexacorallia</taxon>
        <taxon>Scleractinia</taxon>
        <taxon>Fungiina</taxon>
        <taxon>Poritidae</taxon>
        <taxon>Porites</taxon>
    </lineage>
</organism>
<feature type="transmembrane region" description="Helical" evidence="5">
    <location>
        <begin position="610"/>
        <end position="629"/>
    </location>
</feature>
<evidence type="ECO:0000256" key="1">
    <source>
        <dbReference type="ARBA" id="ARBA00004370"/>
    </source>
</evidence>
<feature type="transmembrane region" description="Helical" evidence="5">
    <location>
        <begin position="121"/>
        <end position="140"/>
    </location>
</feature>
<comment type="caution">
    <text evidence="7">The sequence shown here is derived from an EMBL/GenBank/DDBJ whole genome shotgun (WGS) entry which is preliminary data.</text>
</comment>
<comment type="subcellular location">
    <subcellularLocation>
        <location evidence="1">Membrane</location>
    </subcellularLocation>
</comment>
<evidence type="ECO:0000256" key="3">
    <source>
        <dbReference type="ARBA" id="ARBA00022989"/>
    </source>
</evidence>
<dbReference type="Proteomes" id="UP001159427">
    <property type="component" value="Unassembled WGS sequence"/>
</dbReference>
<evidence type="ECO:0000313" key="7">
    <source>
        <dbReference type="EMBL" id="CAH3191206.1"/>
    </source>
</evidence>
<accession>A0ABN8SIA5</accession>
<feature type="domain" description="G-protein coupled receptors family 1 profile" evidence="6">
    <location>
        <begin position="369"/>
        <end position="626"/>
    </location>
</feature>